<proteinExistence type="predicted"/>
<keyword evidence="1" id="KW-0472">Membrane</keyword>
<accession>A0A1F6XEH5</accession>
<keyword evidence="1" id="KW-1133">Transmembrane helix</keyword>
<dbReference type="Pfam" id="PF07963">
    <property type="entry name" value="N_methyl"/>
    <property type="match status" value="1"/>
</dbReference>
<gene>
    <name evidence="2" type="ORF">A2933_00370</name>
</gene>
<dbReference type="NCBIfam" id="TIGR02532">
    <property type="entry name" value="IV_pilin_GFxxxE"/>
    <property type="match status" value="1"/>
</dbReference>
<organism evidence="2 3">
    <name type="scientific">Candidatus Nomurabacteria bacterium RIFCSPLOWO2_01_FULL_46_18</name>
    <dbReference type="NCBI Taxonomy" id="1801783"/>
    <lineage>
        <taxon>Bacteria</taxon>
        <taxon>Candidatus Nomuraibacteriota</taxon>
    </lineage>
</organism>
<evidence type="ECO:0000313" key="2">
    <source>
        <dbReference type="EMBL" id="OGI92402.1"/>
    </source>
</evidence>
<keyword evidence="1" id="KW-0812">Transmembrane</keyword>
<comment type="caution">
    <text evidence="2">The sequence shown here is derived from an EMBL/GenBank/DDBJ whole genome shotgun (WGS) entry which is preliminary data.</text>
</comment>
<dbReference type="AlphaFoldDB" id="A0A1F6XEH5"/>
<dbReference type="PANTHER" id="PTHR30093">
    <property type="entry name" value="GENERAL SECRETION PATHWAY PROTEIN G"/>
    <property type="match status" value="1"/>
</dbReference>
<protein>
    <recommendedName>
        <fullName evidence="4">Type II secretion system protein GspG C-terminal domain-containing protein</fullName>
    </recommendedName>
</protein>
<evidence type="ECO:0008006" key="4">
    <source>
        <dbReference type="Google" id="ProtNLM"/>
    </source>
</evidence>
<reference evidence="2 3" key="1">
    <citation type="journal article" date="2016" name="Nat. Commun.">
        <title>Thousands of microbial genomes shed light on interconnected biogeochemical processes in an aquifer system.</title>
        <authorList>
            <person name="Anantharaman K."/>
            <person name="Brown C.T."/>
            <person name="Hug L.A."/>
            <person name="Sharon I."/>
            <person name="Castelle C.J."/>
            <person name="Probst A.J."/>
            <person name="Thomas B.C."/>
            <person name="Singh A."/>
            <person name="Wilkins M.J."/>
            <person name="Karaoz U."/>
            <person name="Brodie E.L."/>
            <person name="Williams K.H."/>
            <person name="Hubbard S.S."/>
            <person name="Banfield J.F."/>
        </authorList>
    </citation>
    <scope>NUCLEOTIDE SEQUENCE [LARGE SCALE GENOMIC DNA]</scope>
</reference>
<evidence type="ECO:0000256" key="1">
    <source>
        <dbReference type="SAM" id="Phobius"/>
    </source>
</evidence>
<dbReference type="EMBL" id="MFVH01000011">
    <property type="protein sequence ID" value="OGI92402.1"/>
    <property type="molecule type" value="Genomic_DNA"/>
</dbReference>
<dbReference type="Proteomes" id="UP000179381">
    <property type="component" value="Unassembled WGS sequence"/>
</dbReference>
<sequence length="174" mass="18333">MKKISKRNKQAGLTHRSTTEGFTLIEILVVIGIIAILAAIVIIAINPAKQFAQARNTQRTANVNAILNAIGQRIADNKGIFEGSFDSNLYDCDQLPSSATDITATNGTAALGNSSGNLGCLVPTYIPALPTEPSGAAAEQYEVRLLSNGRIEICAPEALNETAIPDPVAICVTR</sequence>
<dbReference type="InterPro" id="IPR012902">
    <property type="entry name" value="N_methyl_site"/>
</dbReference>
<dbReference type="PROSITE" id="PS00409">
    <property type="entry name" value="PROKAR_NTER_METHYL"/>
    <property type="match status" value="1"/>
</dbReference>
<feature type="transmembrane region" description="Helical" evidence="1">
    <location>
        <begin position="21"/>
        <end position="45"/>
    </location>
</feature>
<dbReference type="InterPro" id="IPR045584">
    <property type="entry name" value="Pilin-like"/>
</dbReference>
<dbReference type="SUPFAM" id="SSF54523">
    <property type="entry name" value="Pili subunits"/>
    <property type="match status" value="1"/>
</dbReference>
<evidence type="ECO:0000313" key="3">
    <source>
        <dbReference type="Proteomes" id="UP000179381"/>
    </source>
</evidence>
<dbReference type="Gene3D" id="3.30.700.10">
    <property type="entry name" value="Glycoprotein, Type 4 Pilin"/>
    <property type="match status" value="1"/>
</dbReference>
<name>A0A1F6XEH5_9BACT</name>